<name>A0A918WVU1_9ACTN</name>
<dbReference type="AlphaFoldDB" id="A0A918WVU1"/>
<evidence type="ECO:0000313" key="1">
    <source>
        <dbReference type="EMBL" id="GHC88066.1"/>
    </source>
</evidence>
<proteinExistence type="predicted"/>
<comment type="caution">
    <text evidence="1">The sequence shown here is derived from an EMBL/GenBank/DDBJ whole genome shotgun (WGS) entry which is preliminary data.</text>
</comment>
<organism evidence="1 2">
    <name type="scientific">Streptomyces finlayi</name>
    <dbReference type="NCBI Taxonomy" id="67296"/>
    <lineage>
        <taxon>Bacteria</taxon>
        <taxon>Bacillati</taxon>
        <taxon>Actinomycetota</taxon>
        <taxon>Actinomycetes</taxon>
        <taxon>Kitasatosporales</taxon>
        <taxon>Streptomycetaceae</taxon>
        <taxon>Streptomyces</taxon>
    </lineage>
</organism>
<dbReference type="CDD" id="cd20739">
    <property type="entry name" value="PoNe_DUF637"/>
    <property type="match status" value="1"/>
</dbReference>
<gene>
    <name evidence="1" type="ORF">GCM10010334_20490</name>
</gene>
<reference evidence="1" key="1">
    <citation type="journal article" date="2014" name="Int. J. Syst. Evol. Microbiol.">
        <title>Complete genome sequence of Corynebacterium casei LMG S-19264T (=DSM 44701T), isolated from a smear-ripened cheese.</title>
        <authorList>
            <consortium name="US DOE Joint Genome Institute (JGI-PGF)"/>
            <person name="Walter F."/>
            <person name="Albersmeier A."/>
            <person name="Kalinowski J."/>
            <person name="Ruckert C."/>
        </authorList>
    </citation>
    <scope>NUCLEOTIDE SEQUENCE</scope>
    <source>
        <strain evidence="1">JCM 4637</strain>
    </source>
</reference>
<evidence type="ECO:0000313" key="2">
    <source>
        <dbReference type="Proteomes" id="UP000638353"/>
    </source>
</evidence>
<reference evidence="1" key="2">
    <citation type="submission" date="2020-09" db="EMBL/GenBank/DDBJ databases">
        <authorList>
            <person name="Sun Q."/>
            <person name="Ohkuma M."/>
        </authorList>
    </citation>
    <scope>NUCLEOTIDE SEQUENCE</scope>
    <source>
        <strain evidence="1">JCM 4637</strain>
    </source>
</reference>
<accession>A0A918WVU1</accession>
<sequence>MVGDVAPGACGVAELSRVTGPQLTRLTENSPWVLAHKVPPPPKPHYLDADYISMGERTVTDPARYKVLDEAAQARHFAIQWDKIVEEWKADAGKSHDALSTPESAGLWGEAKGTYKESHTQMGELTEEFGEKAAEHHFVAERYPDFERQPLIGPRNGNDQFDQMWAHKDGRVVVIEAKSNFRTELGARNLADGRRASQGSREYFDDIRRCLKERGEFKALKALEEAIEAKKLEYIVVKGEKNAGTYTGLRYRRFDISKGTLP</sequence>
<dbReference type="EMBL" id="BMVC01000003">
    <property type="protein sequence ID" value="GHC88066.1"/>
    <property type="molecule type" value="Genomic_DNA"/>
</dbReference>
<protein>
    <submittedName>
        <fullName evidence="1">Uncharacterized protein</fullName>
    </submittedName>
</protein>
<dbReference type="InterPro" id="IPR049762">
    <property type="entry name" value="PoNe_dom"/>
</dbReference>
<dbReference type="Proteomes" id="UP000638353">
    <property type="component" value="Unassembled WGS sequence"/>
</dbReference>